<dbReference type="EC" id="5.3.99.10" evidence="4"/>
<evidence type="ECO:0000313" key="4">
    <source>
        <dbReference type="EMBL" id="VXB24542.1"/>
    </source>
</evidence>
<dbReference type="Pfam" id="PF02581">
    <property type="entry name" value="TMP-TENI"/>
    <property type="match status" value="1"/>
</dbReference>
<feature type="domain" description="Thiamine phosphate synthase/TenI" evidence="3">
    <location>
        <begin position="8"/>
        <end position="184"/>
    </location>
</feature>
<dbReference type="Proteomes" id="UP000433089">
    <property type="component" value="Unassembled WGS sequence"/>
</dbReference>
<dbReference type="NCBIfam" id="NF005819">
    <property type="entry name" value="PRK07695.1"/>
    <property type="match status" value="1"/>
</dbReference>
<reference evidence="4 5" key="1">
    <citation type="submission" date="2019-10" db="EMBL/GenBank/DDBJ databases">
        <authorList>
            <person name="Karimi E."/>
        </authorList>
    </citation>
    <scope>NUCLEOTIDE SEQUENCE [LARGE SCALE GENOMIC DNA]</scope>
    <source>
        <strain evidence="4">Bacillus sp. 348</strain>
    </source>
</reference>
<dbReference type="GO" id="GO:0005737">
    <property type="term" value="C:cytoplasm"/>
    <property type="evidence" value="ECO:0007669"/>
    <property type="project" value="TreeGrafter"/>
</dbReference>
<dbReference type="GO" id="GO:0009228">
    <property type="term" value="P:thiamine biosynthetic process"/>
    <property type="evidence" value="ECO:0007669"/>
    <property type="project" value="UniProtKB-KW"/>
</dbReference>
<protein>
    <submittedName>
        <fullName evidence="4">Thiazole tautomerase</fullName>
        <ecNumber evidence="4">5.3.99.10</ecNumber>
    </submittedName>
</protein>
<evidence type="ECO:0000259" key="3">
    <source>
        <dbReference type="Pfam" id="PF02581"/>
    </source>
</evidence>
<proteinExistence type="predicted"/>
<dbReference type="GO" id="GO:0004789">
    <property type="term" value="F:thiamine-phosphate diphosphorylase activity"/>
    <property type="evidence" value="ECO:0007669"/>
    <property type="project" value="TreeGrafter"/>
</dbReference>
<dbReference type="CDD" id="cd00564">
    <property type="entry name" value="TMP_TenI"/>
    <property type="match status" value="1"/>
</dbReference>
<dbReference type="InterPro" id="IPR013785">
    <property type="entry name" value="Aldolase_TIM"/>
</dbReference>
<dbReference type="InterPro" id="IPR036206">
    <property type="entry name" value="ThiamineP_synth_sf"/>
</dbReference>
<dbReference type="GO" id="GO:0016853">
    <property type="term" value="F:isomerase activity"/>
    <property type="evidence" value="ECO:0007669"/>
    <property type="project" value="UniProtKB-KW"/>
</dbReference>
<dbReference type="Gene3D" id="3.20.20.70">
    <property type="entry name" value="Aldolase class I"/>
    <property type="match status" value="1"/>
</dbReference>
<sequence length="210" mass="23389">MGLVQMELHAVTNDTLPVRELIKQIKDIASEVDFIHIRERSKAAGELVHLVKQLLAEGVPKEKLIINDRVDVALLTNIHRVHLPGHSFSPKELRQKFPHLHAGVSVHSIEEAKAAEKNGAEYVMFGHVYDTACKPGLQARGIKIVEDMTSELSIPVVVIGGITPERLPELMHVDLKGIAVMSGIFAHPQPRKMAQTFSKKRKENPYEQAL</sequence>
<dbReference type="InterPro" id="IPR022998">
    <property type="entry name" value="ThiamineP_synth_TenI"/>
</dbReference>
<accession>A0A653P339</accession>
<evidence type="ECO:0000256" key="1">
    <source>
        <dbReference type="ARBA" id="ARBA00004948"/>
    </source>
</evidence>
<evidence type="ECO:0000256" key="2">
    <source>
        <dbReference type="ARBA" id="ARBA00022977"/>
    </source>
</evidence>
<gene>
    <name evidence="4" type="primary">tenI</name>
    <name evidence="4" type="ORF">BACI348_40274</name>
</gene>
<dbReference type="SUPFAM" id="SSF51391">
    <property type="entry name" value="Thiamin phosphate synthase"/>
    <property type="match status" value="1"/>
</dbReference>
<evidence type="ECO:0000313" key="5">
    <source>
        <dbReference type="Proteomes" id="UP000433089"/>
    </source>
</evidence>
<dbReference type="AlphaFoldDB" id="A0A653P339"/>
<name>A0A653P339_BACAB</name>
<dbReference type="PANTHER" id="PTHR20857">
    <property type="entry name" value="THIAMINE-PHOSPHATE PYROPHOSPHORYLASE"/>
    <property type="match status" value="1"/>
</dbReference>
<keyword evidence="4" id="KW-0413">Isomerase</keyword>
<dbReference type="PANTHER" id="PTHR20857:SF22">
    <property type="entry name" value="THIAZOLE TAUTOMERASE"/>
    <property type="match status" value="1"/>
</dbReference>
<comment type="pathway">
    <text evidence="1">Cofactor biosynthesis; thiamine diphosphate biosynthesis.</text>
</comment>
<organism evidence="4 5">
    <name type="scientific">Bacillus altitudinis</name>
    <dbReference type="NCBI Taxonomy" id="293387"/>
    <lineage>
        <taxon>Bacteria</taxon>
        <taxon>Bacillati</taxon>
        <taxon>Bacillota</taxon>
        <taxon>Bacilli</taxon>
        <taxon>Bacillales</taxon>
        <taxon>Bacillaceae</taxon>
        <taxon>Bacillus</taxon>
    </lineage>
</organism>
<dbReference type="EMBL" id="CABWLH010000009">
    <property type="protein sequence ID" value="VXB24542.1"/>
    <property type="molecule type" value="Genomic_DNA"/>
</dbReference>
<keyword evidence="2" id="KW-0784">Thiamine biosynthesis</keyword>